<comment type="caution">
    <text evidence="1">The sequence shown here is derived from an EMBL/GenBank/DDBJ whole genome shotgun (WGS) entry which is preliminary data.</text>
</comment>
<reference evidence="1 2" key="1">
    <citation type="submission" date="2023-04" db="EMBL/GenBank/DDBJ databases">
        <title>Lysobacter sp. strain UC isolated from soil sample.</title>
        <authorList>
            <person name="Choksket S."/>
            <person name="Harshvardhan F."/>
            <person name="Rana R."/>
            <person name="Patil P.B."/>
            <person name="Korpole S."/>
        </authorList>
    </citation>
    <scope>NUCLEOTIDE SEQUENCE [LARGE SCALE GENOMIC DNA]</scope>
    <source>
        <strain evidence="1 2">UC</strain>
    </source>
</reference>
<dbReference type="NCBIfam" id="TIGR04141">
    <property type="entry name" value="TIGR04141 family sporadically distributed protein"/>
    <property type="match status" value="1"/>
</dbReference>
<protein>
    <submittedName>
        <fullName evidence="1">TIGR04141 family sporadically distributed protein</fullName>
    </submittedName>
</protein>
<evidence type="ECO:0000313" key="2">
    <source>
        <dbReference type="Proteomes" id="UP001233535"/>
    </source>
</evidence>
<dbReference type="RefSeq" id="WP_309263234.1">
    <property type="nucleotide sequence ID" value="NZ_JARUHG010000005.1"/>
</dbReference>
<evidence type="ECO:0000313" key="1">
    <source>
        <dbReference type="EMBL" id="MDR0184099.1"/>
    </source>
</evidence>
<gene>
    <name evidence="1" type="ORF">P8609_14135</name>
</gene>
<proteinExistence type="predicted"/>
<name>A0ABU1CGL6_9GAMM</name>
<dbReference type="InterPro" id="IPR026487">
    <property type="entry name" value="CHP04141"/>
</dbReference>
<dbReference type="EMBL" id="JARUHG010000005">
    <property type="protein sequence ID" value="MDR0184099.1"/>
    <property type="molecule type" value="Genomic_DNA"/>
</dbReference>
<dbReference type="Proteomes" id="UP001233535">
    <property type="component" value="Unassembled WGS sequence"/>
</dbReference>
<dbReference type="Pfam" id="PF19614">
    <property type="entry name" value="DUF6119"/>
    <property type="match status" value="1"/>
</dbReference>
<organism evidence="1 2">
    <name type="scientific">Lysobacter arvi</name>
    <dbReference type="NCBI Taxonomy" id="3038776"/>
    <lineage>
        <taxon>Bacteria</taxon>
        <taxon>Pseudomonadati</taxon>
        <taxon>Pseudomonadota</taxon>
        <taxon>Gammaproteobacteria</taxon>
        <taxon>Lysobacterales</taxon>
        <taxon>Lysobacteraceae</taxon>
        <taxon>Lysobacter</taxon>
    </lineage>
</organism>
<accession>A0ABU1CGL6</accession>
<sequence>MERLYLNVFLLKKGVRADDAISLKGLTQSFEVPLEDGNVATLRYGHTAGAPEWFERLAASSPSPPKSLPSASSISGILVAEVDQSLFAVAFGHGWQRVRRALVEPNFGLRCVLNLAERNKLKSIRRDRIADDFVQAIEQVPDADDIYRFDIDTDKDLLTGVSARVNESLDFGLNVSGADSFKASIDLSRESIGSFLRRCELLYRQSSYQKRFPWVDNIRPVRDEKLAATLAEELAKLVIAGSSDLALCIPDLIAWDEYDLFTYQVRRGRRSPVAYELSPAAWKAYAVGQGVIIDASALRTSSVYAYKQANSQLQKKWSVLECLHGSVVHNGVNYLAHGGKWFELDKGFVSEIDKKIRSIAISSVALPKLASLTETEGVYNDRAAASSGGKIFKLDKNHGGGKSRIEVCDLLLDSGEMVCVKPWGGNSASLSHLFQQAQVAAKLISEDDGFNAKVKVILPATHHTTWDSISVKGGAPKIVLAVLRGPSPDKLPFFARISLAMCVASLRQMRFEPSYLRIS</sequence>
<keyword evidence="2" id="KW-1185">Reference proteome</keyword>